<dbReference type="SUPFAM" id="SSF46785">
    <property type="entry name" value="Winged helix' DNA-binding domain"/>
    <property type="match status" value="1"/>
</dbReference>
<evidence type="ECO:0000256" key="3">
    <source>
        <dbReference type="ARBA" id="ARBA00023125"/>
    </source>
</evidence>
<dbReference type="RefSeq" id="WP_285458926.1">
    <property type="nucleotide sequence ID" value="NZ_CP127173.1"/>
</dbReference>
<accession>A0ABY8XZZ0</accession>
<dbReference type="PANTHER" id="PTHR30419:SF28">
    <property type="entry name" value="HTH-TYPE TRANSCRIPTIONAL REGULATOR BSDA"/>
    <property type="match status" value="1"/>
</dbReference>
<organism evidence="6 7">
    <name type="scientific">Amycolatopsis nalaikhensis</name>
    <dbReference type="NCBI Taxonomy" id="715472"/>
    <lineage>
        <taxon>Bacteria</taxon>
        <taxon>Bacillati</taxon>
        <taxon>Actinomycetota</taxon>
        <taxon>Actinomycetes</taxon>
        <taxon>Pseudonocardiales</taxon>
        <taxon>Pseudonocardiaceae</taxon>
        <taxon>Amycolatopsis</taxon>
    </lineage>
</organism>
<evidence type="ECO:0000256" key="4">
    <source>
        <dbReference type="ARBA" id="ARBA00023163"/>
    </source>
</evidence>
<evidence type="ECO:0000313" key="7">
    <source>
        <dbReference type="Proteomes" id="UP001227101"/>
    </source>
</evidence>
<dbReference type="InterPro" id="IPR000847">
    <property type="entry name" value="LysR_HTH_N"/>
</dbReference>
<dbReference type="Gene3D" id="3.40.190.290">
    <property type="match status" value="1"/>
</dbReference>
<evidence type="ECO:0000259" key="5">
    <source>
        <dbReference type="PROSITE" id="PS50931"/>
    </source>
</evidence>
<reference evidence="6 7" key="1">
    <citation type="submission" date="2023-06" db="EMBL/GenBank/DDBJ databases">
        <authorList>
            <person name="Oyuntsetseg B."/>
            <person name="Kim S.B."/>
        </authorList>
    </citation>
    <scope>NUCLEOTIDE SEQUENCE [LARGE SCALE GENOMIC DNA]</scope>
    <source>
        <strain evidence="6 7">2-2</strain>
    </source>
</reference>
<proteinExistence type="inferred from homology"/>
<protein>
    <submittedName>
        <fullName evidence="6">LysR family transcriptional regulator</fullName>
    </submittedName>
</protein>
<keyword evidence="4" id="KW-0804">Transcription</keyword>
<keyword evidence="7" id="KW-1185">Reference proteome</keyword>
<feature type="domain" description="HTH lysR-type" evidence="5">
    <location>
        <begin position="1"/>
        <end position="58"/>
    </location>
</feature>
<dbReference type="EMBL" id="CP127173">
    <property type="protein sequence ID" value="WIV61309.1"/>
    <property type="molecule type" value="Genomic_DNA"/>
</dbReference>
<dbReference type="PANTHER" id="PTHR30419">
    <property type="entry name" value="HTH-TYPE TRANSCRIPTIONAL REGULATOR YBHD"/>
    <property type="match status" value="1"/>
</dbReference>
<dbReference type="PROSITE" id="PS50931">
    <property type="entry name" value="HTH_LYSR"/>
    <property type="match status" value="1"/>
</dbReference>
<dbReference type="Pfam" id="PF00126">
    <property type="entry name" value="HTH_1"/>
    <property type="match status" value="1"/>
</dbReference>
<sequence>MDLLQLRYFQAVARREHLSQAAAELRVAQPSLSRAIARLEADLGVPLFDRVGRGLRLNRFGAGFLRRVDRVLRELEDARRELNDVAGLERGSVAVAAETLLTLTGVVKEFRAAHPVVDIRLYQSSATEMANQLRAGEIDLCFASQPLPGPDFRTRELLREEVLLAVPVGHRLAGRKRIRLEELAGEPFVTTRPGYWPRELADRLFAEAGLRPEYTCESDEPGATGDLIGAGLGVGLVPASSRSATHIAGVWLQLDVPDCHRTLNLVWRADAYFPLAAQRLSDFASDYFHRG</sequence>
<dbReference type="Pfam" id="PF03466">
    <property type="entry name" value="LysR_substrate"/>
    <property type="match status" value="1"/>
</dbReference>
<keyword evidence="2" id="KW-0805">Transcription regulation</keyword>
<dbReference type="InterPro" id="IPR036388">
    <property type="entry name" value="WH-like_DNA-bd_sf"/>
</dbReference>
<evidence type="ECO:0000256" key="1">
    <source>
        <dbReference type="ARBA" id="ARBA00009437"/>
    </source>
</evidence>
<dbReference type="InterPro" id="IPR050950">
    <property type="entry name" value="HTH-type_LysR_regulators"/>
</dbReference>
<keyword evidence="3" id="KW-0238">DNA-binding</keyword>
<gene>
    <name evidence="6" type="ORF">QP939_23245</name>
</gene>
<comment type="similarity">
    <text evidence="1">Belongs to the LysR transcriptional regulatory family.</text>
</comment>
<dbReference type="Proteomes" id="UP001227101">
    <property type="component" value="Chromosome"/>
</dbReference>
<dbReference type="InterPro" id="IPR005119">
    <property type="entry name" value="LysR_subst-bd"/>
</dbReference>
<evidence type="ECO:0000313" key="6">
    <source>
        <dbReference type="EMBL" id="WIV61309.1"/>
    </source>
</evidence>
<dbReference type="Gene3D" id="1.10.10.10">
    <property type="entry name" value="Winged helix-like DNA-binding domain superfamily/Winged helix DNA-binding domain"/>
    <property type="match status" value="1"/>
</dbReference>
<dbReference type="SUPFAM" id="SSF53850">
    <property type="entry name" value="Periplasmic binding protein-like II"/>
    <property type="match status" value="1"/>
</dbReference>
<evidence type="ECO:0000256" key="2">
    <source>
        <dbReference type="ARBA" id="ARBA00023015"/>
    </source>
</evidence>
<dbReference type="PRINTS" id="PR00039">
    <property type="entry name" value="HTHLYSR"/>
</dbReference>
<name>A0ABY8XZZ0_9PSEU</name>
<dbReference type="InterPro" id="IPR036390">
    <property type="entry name" value="WH_DNA-bd_sf"/>
</dbReference>